<dbReference type="Pfam" id="PF09211">
    <property type="entry name" value="DUF1958"/>
    <property type="match status" value="1"/>
</dbReference>
<dbReference type="InterPro" id="IPR015294">
    <property type="entry name" value="Pen-bd_prot4_C_dom"/>
</dbReference>
<sequence length="158" mass="18010">MRLISVVLGVGDWPDDDAEKARNIISNALHDAQFKQYSYERVLARGVHTINEETIVLEEDLYAIVEKETAPTFILEDGYLSLEGDVSFVSEKIKRPMASYRAYQAPKPQRISFLKQTWQGIAYQWWLLGIGSLIMLITGLWLILGSRSIKKGKHGRVK</sequence>
<keyword evidence="1" id="KW-0472">Membrane</keyword>
<keyword evidence="3" id="KW-0645">Protease</keyword>
<evidence type="ECO:0000313" key="4">
    <source>
        <dbReference type="Proteomes" id="UP001223079"/>
    </source>
</evidence>
<dbReference type="InterPro" id="IPR037091">
    <property type="entry name" value="Pen-bd_prot4_C_dom_sf"/>
</dbReference>
<dbReference type="InterPro" id="IPR015956">
    <property type="entry name" value="Peniciliin-bd_prot_C_sf"/>
</dbReference>
<dbReference type="Proteomes" id="UP001223079">
    <property type="component" value="Unassembled WGS sequence"/>
</dbReference>
<accession>A0ABT9YTM3</accession>
<organism evidence="3 4">
    <name type="scientific">Streptococcus moroccensis</name>
    <dbReference type="NCBI Taxonomy" id="1451356"/>
    <lineage>
        <taxon>Bacteria</taxon>
        <taxon>Bacillati</taxon>
        <taxon>Bacillota</taxon>
        <taxon>Bacilli</taxon>
        <taxon>Lactobacillales</taxon>
        <taxon>Streptococcaceae</taxon>
        <taxon>Streptococcus</taxon>
    </lineage>
</organism>
<name>A0ABT9YTM3_9STRE</name>
<comment type="caution">
    <text evidence="3">The sequence shown here is derived from an EMBL/GenBank/DDBJ whole genome shotgun (WGS) entry which is preliminary data.</text>
</comment>
<dbReference type="RefSeq" id="WP_307122494.1">
    <property type="nucleotide sequence ID" value="NZ_JAUSTM010000024.1"/>
</dbReference>
<evidence type="ECO:0000313" key="3">
    <source>
        <dbReference type="EMBL" id="MDQ0223344.1"/>
    </source>
</evidence>
<keyword evidence="4" id="KW-1185">Reference proteome</keyword>
<feature type="domain" description="Penicillin-binding protein 4 C-terminal" evidence="2">
    <location>
        <begin position="39"/>
        <end position="98"/>
    </location>
</feature>
<keyword evidence="1" id="KW-1133">Transmembrane helix</keyword>
<feature type="transmembrane region" description="Helical" evidence="1">
    <location>
        <begin position="123"/>
        <end position="144"/>
    </location>
</feature>
<keyword evidence="1" id="KW-0812">Transmembrane</keyword>
<gene>
    <name evidence="3" type="ORF">J2S23_001919</name>
</gene>
<keyword evidence="3" id="KW-0378">Hydrolase</keyword>
<dbReference type="EMBL" id="JAUSTM010000024">
    <property type="protein sequence ID" value="MDQ0223344.1"/>
    <property type="molecule type" value="Genomic_DNA"/>
</dbReference>
<evidence type="ECO:0000256" key="1">
    <source>
        <dbReference type="SAM" id="Phobius"/>
    </source>
</evidence>
<keyword evidence="3" id="KW-0121">Carboxypeptidase</keyword>
<protein>
    <submittedName>
        <fullName evidence="3">D-alanyl-D-alanine carboxypeptidase</fullName>
    </submittedName>
</protein>
<dbReference type="SUPFAM" id="SSF69189">
    <property type="entry name" value="Penicillin-binding protein associated domain"/>
    <property type="match status" value="1"/>
</dbReference>
<dbReference type="GO" id="GO:0004180">
    <property type="term" value="F:carboxypeptidase activity"/>
    <property type="evidence" value="ECO:0007669"/>
    <property type="project" value="UniProtKB-KW"/>
</dbReference>
<proteinExistence type="predicted"/>
<evidence type="ECO:0000259" key="2">
    <source>
        <dbReference type="Pfam" id="PF09211"/>
    </source>
</evidence>
<dbReference type="Gene3D" id="2.30.140.20">
    <property type="entry name" value="Penicillin-binding protein 4, C-terminal domain"/>
    <property type="match status" value="1"/>
</dbReference>
<reference evidence="3 4" key="1">
    <citation type="submission" date="2023-07" db="EMBL/GenBank/DDBJ databases">
        <title>Genomic Encyclopedia of Type Strains, Phase IV (KMG-IV): sequencing the most valuable type-strain genomes for metagenomic binning, comparative biology and taxonomic classification.</title>
        <authorList>
            <person name="Goeker M."/>
        </authorList>
    </citation>
    <scope>NUCLEOTIDE SEQUENCE [LARGE SCALE GENOMIC DNA]</scope>
    <source>
        <strain evidence="3 4">DSM 105143</strain>
    </source>
</reference>